<dbReference type="Proteomes" id="UP000035642">
    <property type="component" value="Unassembled WGS sequence"/>
</dbReference>
<reference evidence="1" key="1">
    <citation type="submission" date="2012-09" db="EMBL/GenBank/DDBJ databases">
        <authorList>
            <person name="Martin A.A."/>
        </authorList>
    </citation>
    <scope>NUCLEOTIDE SEQUENCE</scope>
</reference>
<proteinExistence type="predicted"/>
<dbReference type="STRING" id="6313.A0A0K0DD41"/>
<protein>
    <submittedName>
        <fullName evidence="2">FBD domain-containing protein</fullName>
    </submittedName>
</protein>
<keyword evidence="1" id="KW-1185">Reference proteome</keyword>
<organism evidence="1 2">
    <name type="scientific">Angiostrongylus cantonensis</name>
    <name type="common">Rat lungworm</name>
    <dbReference type="NCBI Taxonomy" id="6313"/>
    <lineage>
        <taxon>Eukaryota</taxon>
        <taxon>Metazoa</taxon>
        <taxon>Ecdysozoa</taxon>
        <taxon>Nematoda</taxon>
        <taxon>Chromadorea</taxon>
        <taxon>Rhabditida</taxon>
        <taxon>Rhabditina</taxon>
        <taxon>Rhabditomorpha</taxon>
        <taxon>Strongyloidea</taxon>
        <taxon>Metastrongylidae</taxon>
        <taxon>Angiostrongylus</taxon>
    </lineage>
</organism>
<name>A0A0K0DD41_ANGCA</name>
<evidence type="ECO:0000313" key="1">
    <source>
        <dbReference type="Proteomes" id="UP000035642"/>
    </source>
</evidence>
<dbReference type="AlphaFoldDB" id="A0A0K0DD41"/>
<accession>A0A0K0DD41</accession>
<reference evidence="2" key="2">
    <citation type="submission" date="2017-02" db="UniProtKB">
        <authorList>
            <consortium name="WormBaseParasite"/>
        </authorList>
    </citation>
    <scope>IDENTIFICATION</scope>
</reference>
<dbReference type="WBParaSite" id="ACAC_0000857801-mRNA-1">
    <property type="protein sequence ID" value="ACAC_0000857801-mRNA-1"/>
    <property type="gene ID" value="ACAC_0000857801"/>
</dbReference>
<sequence length="267" mass="30810">MDESSFYFRLYRKPVCSLMKVKAASVAPEESTTAEFDWQQKYGSTNTPRVTLLASSVVFELKKATIKWKRRFISIAKRKFFGVGRKRTLSATYEVFIDFNKHKKQDDVRALKCGRSIQDLSYHGQSLDEIIPAILLCQLRITFGNNVELPKWAIEVYRLYKNCRLIPVALIFGGSSCLEGVDLRCFLEKEFIAFVRLFSPHLREVQLATSRLFAFSAFPHLLLSMINLLSFFGMTYEEPSVRYSTDDITTVVHVCSFRHKSTPLNRN</sequence>
<evidence type="ECO:0000313" key="2">
    <source>
        <dbReference type="WBParaSite" id="ACAC_0000857801-mRNA-1"/>
    </source>
</evidence>